<dbReference type="CDD" id="cd03884">
    <property type="entry name" value="M20_bAS"/>
    <property type="match status" value="1"/>
</dbReference>
<evidence type="ECO:0000256" key="2">
    <source>
        <dbReference type="ARBA" id="ARBA00006153"/>
    </source>
</evidence>
<feature type="binding site" evidence="8">
    <location>
        <position position="199"/>
    </location>
    <ligand>
        <name>allantoate</name>
        <dbReference type="ChEBI" id="CHEBI:17536"/>
    </ligand>
</feature>
<evidence type="ECO:0000256" key="7">
    <source>
        <dbReference type="PIRSR" id="PIRSR001235-1"/>
    </source>
</evidence>
<keyword evidence="6" id="KW-0464">Manganese</keyword>
<evidence type="ECO:0000256" key="5">
    <source>
        <dbReference type="ARBA" id="ARBA00022801"/>
    </source>
</evidence>
<feature type="binding site" evidence="7">
    <location>
        <position position="89"/>
    </location>
    <ligand>
        <name>Zn(2+)</name>
        <dbReference type="ChEBI" id="CHEBI:29105"/>
        <label>1</label>
    </ligand>
</feature>
<dbReference type="InterPro" id="IPR002933">
    <property type="entry name" value="Peptidase_M20"/>
</dbReference>
<dbReference type="Proteomes" id="UP001149140">
    <property type="component" value="Unassembled WGS sequence"/>
</dbReference>
<evidence type="ECO:0000256" key="8">
    <source>
        <dbReference type="PIRSR" id="PIRSR001235-2"/>
    </source>
</evidence>
<dbReference type="PANTHER" id="PTHR32494">
    <property type="entry name" value="ALLANTOATE DEIMINASE-RELATED"/>
    <property type="match status" value="1"/>
</dbReference>
<feature type="binding site" evidence="8">
    <location>
        <position position="271"/>
    </location>
    <ligand>
        <name>allantoate</name>
        <dbReference type="ChEBI" id="CHEBI:17536"/>
    </ligand>
</feature>
<proteinExistence type="inferred from homology"/>
<feature type="domain" description="Peptidase M20 dimerisation" evidence="9">
    <location>
        <begin position="196"/>
        <end position="291"/>
    </location>
</feature>
<dbReference type="EMBL" id="JAPDOD010000025">
    <property type="protein sequence ID" value="MDA0163453.1"/>
    <property type="molecule type" value="Genomic_DNA"/>
</dbReference>
<dbReference type="Pfam" id="PF07687">
    <property type="entry name" value="M20_dimer"/>
    <property type="match status" value="1"/>
</dbReference>
<feature type="binding site" evidence="7">
    <location>
        <position position="89"/>
    </location>
    <ligand>
        <name>Zn(2+)</name>
        <dbReference type="ChEBI" id="CHEBI:29105"/>
        <label>2</label>
    </ligand>
</feature>
<feature type="binding site" evidence="7">
    <location>
        <position position="78"/>
    </location>
    <ligand>
        <name>Zn(2+)</name>
        <dbReference type="ChEBI" id="CHEBI:29105"/>
        <label>1</label>
    </ligand>
</feature>
<dbReference type="SUPFAM" id="SSF55031">
    <property type="entry name" value="Bacterial exopeptidase dimerisation domain"/>
    <property type="match status" value="1"/>
</dbReference>
<dbReference type="GO" id="GO:0016813">
    <property type="term" value="F:hydrolase activity, acting on carbon-nitrogen (but not peptide) bonds, in linear amidines"/>
    <property type="evidence" value="ECO:0007669"/>
    <property type="project" value="InterPro"/>
</dbReference>
<dbReference type="Pfam" id="PF01546">
    <property type="entry name" value="Peptidase_M20"/>
    <property type="match status" value="1"/>
</dbReference>
<dbReference type="PIRSF" id="PIRSF001235">
    <property type="entry name" value="Amidase_carbamoylase"/>
    <property type="match status" value="1"/>
</dbReference>
<dbReference type="AlphaFoldDB" id="A0A9X3S7E2"/>
<evidence type="ECO:0000313" key="11">
    <source>
        <dbReference type="Proteomes" id="UP001149140"/>
    </source>
</evidence>
<sequence>MPSSFEQAARRVLARADELATYTEEPGQITRPLATRAMAGARARVREWMQAAGLETRVDAIGNLAGRRGNARLVIGSHLDSVADAGRYDGILGILIGLEVAAATDLPIEVVAFADEDGLRFQSIYLGSRSFVGELTPQELALRDTNGITLREAITDEPGPPLYDPRTEAYFEVHIEQGPVLEAEGLALGVVTAIAGQSRFNLAFNGHAGHAGTTPMHLRRDAAAAAAEFVLAAERIALDEPGLVATVGEFKVPRGAVNVIPGRADVTLDIRHQDDGVREDAVARLRAETEEITQRRAVPVTWSTISHQPATLCTPALVEQVAAAVEATGLRARRLPSGAGHDTVTMARVTDTAMLFVRCAGGISHHPDESVSVDDVAMAIEAATHFVRASCST</sequence>
<dbReference type="InterPro" id="IPR010158">
    <property type="entry name" value="Amidase_Cbmase"/>
</dbReference>
<comment type="subunit">
    <text evidence="3">Homodimer.</text>
</comment>
<evidence type="ECO:0000259" key="9">
    <source>
        <dbReference type="Pfam" id="PF07687"/>
    </source>
</evidence>
<evidence type="ECO:0000256" key="4">
    <source>
        <dbReference type="ARBA" id="ARBA00022723"/>
    </source>
</evidence>
<organism evidence="10 11">
    <name type="scientific">Solirubrobacter ginsenosidimutans</name>
    <dbReference type="NCBI Taxonomy" id="490573"/>
    <lineage>
        <taxon>Bacteria</taxon>
        <taxon>Bacillati</taxon>
        <taxon>Actinomycetota</taxon>
        <taxon>Thermoleophilia</taxon>
        <taxon>Solirubrobacterales</taxon>
        <taxon>Solirubrobacteraceae</taxon>
        <taxon>Solirubrobacter</taxon>
    </lineage>
</organism>
<keyword evidence="5" id="KW-0378">Hydrolase</keyword>
<dbReference type="GO" id="GO:0046872">
    <property type="term" value="F:metal ion binding"/>
    <property type="evidence" value="ECO:0007669"/>
    <property type="project" value="UniProtKB-KW"/>
</dbReference>
<dbReference type="PANTHER" id="PTHR32494:SF19">
    <property type="entry name" value="ALLANTOATE DEIMINASE-RELATED"/>
    <property type="match status" value="1"/>
</dbReference>
<comment type="cofactor">
    <cofactor evidence="1">
        <name>Mn(2+)</name>
        <dbReference type="ChEBI" id="CHEBI:29035"/>
    </cofactor>
</comment>
<evidence type="ECO:0000256" key="3">
    <source>
        <dbReference type="ARBA" id="ARBA00011738"/>
    </source>
</evidence>
<keyword evidence="11" id="KW-1185">Reference proteome</keyword>
<evidence type="ECO:0000313" key="10">
    <source>
        <dbReference type="EMBL" id="MDA0163453.1"/>
    </source>
</evidence>
<keyword evidence="7" id="KW-0862">Zinc</keyword>
<protein>
    <submittedName>
        <fullName evidence="10">M20 family metallo-hydrolase</fullName>
    </submittedName>
</protein>
<dbReference type="RefSeq" id="WP_270042699.1">
    <property type="nucleotide sequence ID" value="NZ_JAPDOD010000025.1"/>
</dbReference>
<dbReference type="SUPFAM" id="SSF53187">
    <property type="entry name" value="Zn-dependent exopeptidases"/>
    <property type="match status" value="1"/>
</dbReference>
<reference evidence="10" key="1">
    <citation type="submission" date="2022-10" db="EMBL/GenBank/DDBJ databases">
        <title>The WGS of Solirubrobacter ginsenosidimutans DSM 21036.</title>
        <authorList>
            <person name="Jiang Z."/>
        </authorList>
    </citation>
    <scope>NUCLEOTIDE SEQUENCE</scope>
    <source>
        <strain evidence="10">DSM 21036</strain>
    </source>
</reference>
<keyword evidence="4 7" id="KW-0479">Metal-binding</keyword>
<feature type="binding site" evidence="7">
    <location>
        <position position="174"/>
    </location>
    <ligand>
        <name>Zn(2+)</name>
        <dbReference type="ChEBI" id="CHEBI:29105"/>
        <label>1</label>
    </ligand>
</feature>
<dbReference type="Gene3D" id="3.30.70.360">
    <property type="match status" value="1"/>
</dbReference>
<evidence type="ECO:0000256" key="6">
    <source>
        <dbReference type="ARBA" id="ARBA00023211"/>
    </source>
</evidence>
<comment type="caution">
    <text evidence="10">The sequence shown here is derived from an EMBL/GenBank/DDBJ whole genome shotgun (WGS) entry which is preliminary data.</text>
</comment>
<dbReference type="InterPro" id="IPR011650">
    <property type="entry name" value="Peptidase_M20_dimer"/>
</dbReference>
<comment type="cofactor">
    <cofactor evidence="7">
        <name>Zn(2+)</name>
        <dbReference type="ChEBI" id="CHEBI:29105"/>
    </cofactor>
    <text evidence="7">Binds 2 Zn(2+) ions per subunit.</text>
</comment>
<dbReference type="NCBIfam" id="TIGR01879">
    <property type="entry name" value="hydantase"/>
    <property type="match status" value="1"/>
</dbReference>
<dbReference type="InterPro" id="IPR036264">
    <property type="entry name" value="Bact_exopeptidase_dim_dom"/>
</dbReference>
<accession>A0A9X3S7E2</accession>
<feature type="binding site" evidence="7">
    <location>
        <position position="365"/>
    </location>
    <ligand>
        <name>Zn(2+)</name>
        <dbReference type="ChEBI" id="CHEBI:29105"/>
        <label>2</label>
    </ligand>
</feature>
<feature type="binding site" evidence="8">
    <location>
        <position position="258"/>
    </location>
    <ligand>
        <name>allantoate</name>
        <dbReference type="ChEBI" id="CHEBI:17536"/>
    </ligand>
</feature>
<comment type="similarity">
    <text evidence="2">Belongs to the peptidase M20 family.</text>
</comment>
<evidence type="ECO:0000256" key="1">
    <source>
        <dbReference type="ARBA" id="ARBA00001936"/>
    </source>
</evidence>
<gene>
    <name evidence="10" type="ORF">OM076_24480</name>
</gene>
<name>A0A9X3S7E2_9ACTN</name>
<dbReference type="Gene3D" id="3.40.630.10">
    <property type="entry name" value="Zn peptidases"/>
    <property type="match status" value="1"/>
</dbReference>